<dbReference type="PANTHER" id="PTHR32182:SF22">
    <property type="entry name" value="ATP-DEPENDENT ENDONUCLEASE, OLD FAMILY-RELATED"/>
    <property type="match status" value="1"/>
</dbReference>
<dbReference type="AlphaFoldDB" id="A0A0Q4B5D0"/>
<dbReference type="STRING" id="1702214.AL399_08580"/>
<dbReference type="Pfam" id="PF13304">
    <property type="entry name" value="AAA_21"/>
    <property type="match status" value="1"/>
</dbReference>
<evidence type="ECO:0000259" key="1">
    <source>
        <dbReference type="Pfam" id="PF13175"/>
    </source>
</evidence>
<proteinExistence type="predicted"/>
<comment type="caution">
    <text evidence="3">The sequence shown here is derived from an EMBL/GenBank/DDBJ whole genome shotgun (WGS) entry which is preliminary data.</text>
</comment>
<dbReference type="PATRIC" id="fig|1702214.3.peg.2100"/>
<sequence>MDYVEIEGFKTLKKVNLKLEPLNILIGGNGSGKSNLLSFFTFLDVLYHQSMQRYIVARGGVEAFLHKGAKVSHKIRFLLEFDGGKNGYGIELEKGVDGIFVTDEDLIYKGKHWKVGGTYSEARVREHTIGRGLYIRKYIQSCRRYHFHDIGLNSPMKGGSNVDDDTLYLYSDGSNLAAFLYHIREKHPNRYNVIRGTIHSVAPFFNDFVLEPDRDAGTVRLQWRSEEFEAIQGPNAFSDGTLRFIALTVLFLQPKLPTTIVIDEPELGLHPFAIAKLAGLMRSATARGAQVIAATQSADLISHFNPEDVIAVDLVDGESRFQRLSSNNLDIWLEMYSLGEIWKRSIIPQGQLQY</sequence>
<organism evidence="3 4">
    <name type="scientific">Candidatus [Bacteroides] periocalifornicus</name>
    <dbReference type="NCBI Taxonomy" id="1702214"/>
    <lineage>
        <taxon>Bacteria</taxon>
        <taxon>Pseudomonadati</taxon>
        <taxon>Bacteroidota</taxon>
    </lineage>
</organism>
<dbReference type="PANTHER" id="PTHR32182">
    <property type="entry name" value="DNA REPLICATION AND REPAIR PROTEIN RECF"/>
    <property type="match status" value="1"/>
</dbReference>
<dbReference type="PIRSF" id="PIRSF029347">
    <property type="entry name" value="RecF"/>
    <property type="match status" value="1"/>
</dbReference>
<dbReference type="Pfam" id="PF13175">
    <property type="entry name" value="AAA_15"/>
    <property type="match status" value="1"/>
</dbReference>
<evidence type="ECO:0000259" key="2">
    <source>
        <dbReference type="Pfam" id="PF13304"/>
    </source>
</evidence>
<feature type="domain" description="Endonuclease GajA/Old nuclease/RecF-like AAA" evidence="1">
    <location>
        <begin position="3"/>
        <end position="44"/>
    </location>
</feature>
<dbReference type="GO" id="GO:0006302">
    <property type="term" value="P:double-strand break repair"/>
    <property type="evidence" value="ECO:0007669"/>
    <property type="project" value="TreeGrafter"/>
</dbReference>
<evidence type="ECO:0000313" key="3">
    <source>
        <dbReference type="EMBL" id="KQM08217.1"/>
    </source>
</evidence>
<protein>
    <submittedName>
        <fullName evidence="3">ATPase</fullName>
    </submittedName>
</protein>
<dbReference type="Proteomes" id="UP000054172">
    <property type="component" value="Unassembled WGS sequence"/>
</dbReference>
<dbReference type="Gene3D" id="3.40.50.300">
    <property type="entry name" value="P-loop containing nucleotide triphosphate hydrolases"/>
    <property type="match status" value="2"/>
</dbReference>
<accession>A0A0Q4B5D0</accession>
<evidence type="ECO:0000313" key="4">
    <source>
        <dbReference type="Proteomes" id="UP000054172"/>
    </source>
</evidence>
<dbReference type="CDD" id="cd00267">
    <property type="entry name" value="ABC_ATPase"/>
    <property type="match status" value="1"/>
</dbReference>
<name>A0A0Q4B5D0_9BACT</name>
<reference evidence="3" key="1">
    <citation type="submission" date="2015-08" db="EMBL/GenBank/DDBJ databases">
        <title>Candidatus Bacteriodes Periocalifornicus.</title>
        <authorList>
            <person name="McLean J.S."/>
            <person name="Kelley S."/>
        </authorList>
    </citation>
    <scope>NUCLEOTIDE SEQUENCE [LARGE SCALE GENOMIC DNA]</scope>
    <source>
        <strain evidence="3">12B</strain>
    </source>
</reference>
<dbReference type="InterPro" id="IPR003959">
    <property type="entry name" value="ATPase_AAA_core"/>
</dbReference>
<dbReference type="EMBL" id="LIIK01000055">
    <property type="protein sequence ID" value="KQM08217.1"/>
    <property type="molecule type" value="Genomic_DNA"/>
</dbReference>
<dbReference type="InterPro" id="IPR014555">
    <property type="entry name" value="RecF-like"/>
</dbReference>
<feature type="domain" description="ATPase AAA-type core" evidence="2">
    <location>
        <begin position="208"/>
        <end position="301"/>
    </location>
</feature>
<dbReference type="SUPFAM" id="SSF52540">
    <property type="entry name" value="P-loop containing nucleoside triphosphate hydrolases"/>
    <property type="match status" value="1"/>
</dbReference>
<dbReference type="GO" id="GO:0000731">
    <property type="term" value="P:DNA synthesis involved in DNA repair"/>
    <property type="evidence" value="ECO:0007669"/>
    <property type="project" value="TreeGrafter"/>
</dbReference>
<dbReference type="InterPro" id="IPR041685">
    <property type="entry name" value="AAA_GajA/Old/RecF-like"/>
</dbReference>
<gene>
    <name evidence="3" type="ORF">AL399_08580</name>
</gene>
<dbReference type="InterPro" id="IPR027417">
    <property type="entry name" value="P-loop_NTPase"/>
</dbReference>
<keyword evidence="4" id="KW-1185">Reference proteome</keyword>
<dbReference type="GO" id="GO:0016887">
    <property type="term" value="F:ATP hydrolysis activity"/>
    <property type="evidence" value="ECO:0007669"/>
    <property type="project" value="InterPro"/>
</dbReference>
<dbReference type="GO" id="GO:0005524">
    <property type="term" value="F:ATP binding"/>
    <property type="evidence" value="ECO:0007669"/>
    <property type="project" value="InterPro"/>
</dbReference>